<dbReference type="PROSITE" id="PS50109">
    <property type="entry name" value="HIS_KIN"/>
    <property type="match status" value="1"/>
</dbReference>
<comment type="catalytic activity">
    <reaction evidence="1">
        <text>ATP + protein L-histidine = ADP + protein N-phospho-L-histidine.</text>
        <dbReference type="EC" id="2.7.13.3"/>
    </reaction>
</comment>
<dbReference type="PROSITE" id="PS50110">
    <property type="entry name" value="RESPONSE_REGULATORY"/>
    <property type="match status" value="1"/>
</dbReference>
<dbReference type="InterPro" id="IPR036890">
    <property type="entry name" value="HATPase_C_sf"/>
</dbReference>
<feature type="domain" description="HPt" evidence="15">
    <location>
        <begin position="936"/>
        <end position="1039"/>
    </location>
</feature>
<evidence type="ECO:0000256" key="4">
    <source>
        <dbReference type="ARBA" id="ARBA00022553"/>
    </source>
</evidence>
<keyword evidence="17" id="KW-1185">Reference proteome</keyword>
<dbReference type="Gene3D" id="1.20.120.160">
    <property type="entry name" value="HPT domain"/>
    <property type="match status" value="6"/>
</dbReference>
<keyword evidence="6" id="KW-0418">Kinase</keyword>
<evidence type="ECO:0000256" key="2">
    <source>
        <dbReference type="ARBA" id="ARBA00012438"/>
    </source>
</evidence>
<evidence type="ECO:0000313" key="17">
    <source>
        <dbReference type="Proteomes" id="UP000441399"/>
    </source>
</evidence>
<dbReference type="Proteomes" id="UP000441399">
    <property type="component" value="Unassembled WGS sequence"/>
</dbReference>
<dbReference type="GO" id="GO:0006935">
    <property type="term" value="P:chemotaxis"/>
    <property type="evidence" value="ECO:0007669"/>
    <property type="project" value="InterPro"/>
</dbReference>
<dbReference type="InterPro" id="IPR004358">
    <property type="entry name" value="Sig_transdc_His_kin-like_C"/>
</dbReference>
<gene>
    <name evidence="16" type="primary">cheA_1</name>
    <name evidence="16" type="ORF">OPDIPICF_01766</name>
</gene>
<dbReference type="PROSITE" id="PS50894">
    <property type="entry name" value="HPT"/>
    <property type="match status" value="5"/>
</dbReference>
<feature type="modified residue" description="Phosphohistidine" evidence="9">
    <location>
        <position position="1355"/>
    </location>
</feature>
<dbReference type="PRINTS" id="PR00344">
    <property type="entry name" value="BCTRLSENSOR"/>
</dbReference>
<feature type="domain" description="HPt" evidence="15">
    <location>
        <begin position="1308"/>
        <end position="1411"/>
    </location>
</feature>
<evidence type="ECO:0000256" key="7">
    <source>
        <dbReference type="ARBA" id="ARBA00023012"/>
    </source>
</evidence>
<dbReference type="Gene3D" id="3.40.50.2300">
    <property type="match status" value="1"/>
</dbReference>
<organism evidence="16 17">
    <name type="scientific">BD1-7 clade bacterium</name>
    <dbReference type="NCBI Taxonomy" id="2029982"/>
    <lineage>
        <taxon>Bacteria</taxon>
        <taxon>Pseudomonadati</taxon>
        <taxon>Pseudomonadota</taxon>
        <taxon>Gammaproteobacteria</taxon>
        <taxon>Cellvibrionales</taxon>
        <taxon>Spongiibacteraceae</taxon>
        <taxon>BD1-7 clade</taxon>
    </lineage>
</organism>
<feature type="domain" description="Histidine kinase" evidence="12">
    <location>
        <begin position="1695"/>
        <end position="1947"/>
    </location>
</feature>
<dbReference type="Pfam" id="PF01584">
    <property type="entry name" value="CheW"/>
    <property type="match status" value="1"/>
</dbReference>
<dbReference type="FunFam" id="3.30.565.10:FF:000016">
    <property type="entry name" value="Chemotaxis protein CheA, putative"/>
    <property type="match status" value="1"/>
</dbReference>
<dbReference type="SUPFAM" id="SSF50341">
    <property type="entry name" value="CheW-like"/>
    <property type="match status" value="1"/>
</dbReference>
<evidence type="ECO:0000313" key="16">
    <source>
        <dbReference type="EMBL" id="CAA0115721.1"/>
    </source>
</evidence>
<dbReference type="InterPro" id="IPR001789">
    <property type="entry name" value="Sig_transdc_resp-reg_receiver"/>
</dbReference>
<dbReference type="EMBL" id="CACSIO010000023">
    <property type="protein sequence ID" value="CAA0115721.1"/>
    <property type="molecule type" value="Genomic_DNA"/>
</dbReference>
<feature type="domain" description="CheW-like" evidence="14">
    <location>
        <begin position="1949"/>
        <end position="2088"/>
    </location>
</feature>
<feature type="domain" description="Response regulatory" evidence="13">
    <location>
        <begin position="2114"/>
        <end position="2232"/>
    </location>
</feature>
<dbReference type="OrthoDB" id="9803176at2"/>
<feature type="modified residue" description="Phosphohistidine" evidence="9">
    <location>
        <position position="692"/>
    </location>
</feature>
<evidence type="ECO:0000256" key="5">
    <source>
        <dbReference type="ARBA" id="ARBA00022679"/>
    </source>
</evidence>
<dbReference type="Pfam" id="PF01627">
    <property type="entry name" value="Hpt"/>
    <property type="match status" value="5"/>
</dbReference>
<keyword evidence="5 16" id="KW-0808">Transferase</keyword>
<dbReference type="InterPro" id="IPR051315">
    <property type="entry name" value="Bact_Chemotaxis_CheA"/>
</dbReference>
<dbReference type="Pfam" id="PF02518">
    <property type="entry name" value="HATPase_c"/>
    <property type="match status" value="1"/>
</dbReference>
<evidence type="ECO:0000259" key="15">
    <source>
        <dbReference type="PROSITE" id="PS50894"/>
    </source>
</evidence>
<dbReference type="Gene3D" id="2.30.30.40">
    <property type="entry name" value="SH3 Domains"/>
    <property type="match status" value="1"/>
</dbReference>
<keyword evidence="7" id="KW-0902">Two-component regulatory system</keyword>
<dbReference type="Gene3D" id="3.30.565.10">
    <property type="entry name" value="Histidine kinase-like ATPase, C-terminal domain"/>
    <property type="match status" value="1"/>
</dbReference>
<dbReference type="InterPro" id="IPR011006">
    <property type="entry name" value="CheY-like_superfamily"/>
</dbReference>
<dbReference type="SMART" id="SM00448">
    <property type="entry name" value="REC"/>
    <property type="match status" value="1"/>
</dbReference>
<dbReference type="PANTHER" id="PTHR43395:SF8">
    <property type="entry name" value="HISTIDINE KINASE"/>
    <property type="match status" value="1"/>
</dbReference>
<evidence type="ECO:0000256" key="10">
    <source>
        <dbReference type="PROSITE-ProRule" id="PRU00169"/>
    </source>
</evidence>
<feature type="region of interest" description="Disordered" evidence="11">
    <location>
        <begin position="134"/>
        <end position="160"/>
    </location>
</feature>
<feature type="domain" description="HPt" evidence="15">
    <location>
        <begin position="1452"/>
        <end position="1559"/>
    </location>
</feature>
<sequence>MSEKRRYMALDWVRNEIQETLQQAVAALQAYAAEPEDVTKLRFALTYVHQVGGSLTMIEQHGAALLAKEIEDVLVAAADGPVGDNLASSLSVITQAIDDLLRHLADTAETGIDEPQQLLAPLNAVRALKPSDNDDEYTEADVFNPDVNSPQSTPAQEPSVSSQEFNALIKKLRHHYQRCLLNIARDKDLAASYQVMVKVATALYKASRRTASEPLWEVVYALIDQLQKDARPADLNTKKALKHIDSEIKSLQDSGREALGSAPDSAILKALLYGIAVADTETDLIRTLKNTYQLEEALEQKPHDVEDIRSMSITYREVIDSAHENLAATKDAIHEFIANQFDVTLIEAVPDHLRVLSELCDAEPFVELKPLLQMAQDHVVNHLLKAGANADWDQLEAFADAISSIDYYFECLDREEQKNLASIIDVARESLGRLGFHAEVVSGDADTGSNHVVEADEVPNDTVVAEDRDSEPQAAFVPEVDEEILEIFVEEAEEVLENIRDFLPKLTENRQDQDALAEVRRAYHTLKGSGRMVGAEMIGEFAWSIERMLNNVMDGAAKLTDNSISVLSDATNMIEPVMLSFEGKGSADEAGVAAIVARADAEFEGRSIDTMLESAEAPIDAGVVSGDMSDVGVDASENVTEYVTHDDIDDDLREIFVAEAESHIQVFLNYLDAIDPGYQDVEVSQDIQRAFHTLKGSAHMAGIASMAELVTPLEGFVKDLSNFQIKADAEILACFFRASEMLQLTLAAIVDQSPIDVVPIRTFAEEIAQLHSKRIEIDDESSAPSAGTDYYQRILTCAVETLGQTADVLDAWRSDGIDETQFAAMAEAMLALSEVAEETAYIEVAQLAEAVAMFYQRQLQTAQDDLLSVGLQAQDSLDDMFDVIAAHQEPQANLAMIALLNDDANEMAESDDLSTTAQLDDQVAVFNVTDALKQQLAASDEDTLEIFVEECCELVELLQSILEEWVSDPTDMSLLGEIKRYLHTIKGGARLAEVAVIADVAHDYESLIETSELTRTFDDVVMHQVHQYQGQLEKLLEQTLDIIDGVPETPMPEMSLIGIEPDQAVVDASTDELITSEAISPSGEGDSDEAVVESESELLLESPALENNAEDSIVLLDEPDVTSIDEMHDDVPSADADDAELELFVTEQDVVVVDDELADEGISVDDGLLESMLDDNAPDIQESDDIITPAEDEDAIAIDASEFVEIPESDIERDVDDVSEIADHVAKGTETVSDGSADELSEDFSQHDDLVVAEIEDDTDTADVDIAACEQSPGDTLDSTNDDGETDAQDVADARQIQVDFSQLATECEAADEDTMEIFIEEAQELSLQLEESCIQWLDDHSAVEQSAELKRILHTLKGGARMTELPTLGNLTHDFESMIEHAEARAVFDDGFFTQLDSYHDVTQKMIEGVVNGGTFDADVVELALPIAEPIIAAPQPVMADMAPVTLDVDVSALDPDVLELFLEEAYEQLEAIEVCIGDFLRDRSQQAPLEELKRVLHTLKGGARLAEITPVGNLSHDFESHIIQAERDNRLTNDVFADDVQSYHEQLNQQLQSLKAAVQDASDKSSADDVSTEESVSTDNVVPIRPDIDIPASEQPVSQAAIDATRNFLDSISQKKNRKAQEPVKVSPDQLQSLMNLAGESSIGRSRIEEQVSDLHFSLDDMSSTVDRLQGQLRRLEIETEAQIVFRQEQVVSEGQENFDPLEMDRYTHMQQLSKSLIESASDLDDITGTLSNKMRDVETLLLQQSRINSDLQEGLMRAQMVPFSRMVPRLRRIVRQVAAELGKKVDFEVKNAEGELDRTILDRMVAPLEHMLRNAVDHGIEMPEERLAAGKPEKGTITLILSREGGEIDLRLVDDGGGVNLDAVRRKAIDRGLIDTSSTLSDHEVCQFILHAGFSTAEKVTQISGRGVGMDVVHSEIKQMGGSIEINSTQGIGSTFTVLLPFTVSVNRALMVCIGNDTYAIPLNTIEGIVRVSPYELEAYYQPEAPLFEYAGQSYHLRYLGSMLSRNQVPHLEGLTMPLPVVLIRSNEYTVAVQVDRLLGSQEVVVKTLGPQFAMVEGLSGATVLGDGSVVVILDMLALIRANVSRGITSEADVAAGGIEADSYEEVRNTVVMVVDDSVTVRKVTSRLLERHSMDVVLAKDGLDAITQLQEMDQLPDIILLDIEMPRMDGFEVVSRVRHNTRLQHIPVCMITSRTGEKHRERAISLGASEYLGKPFQERELLQTISDLTGSEVMQA</sequence>
<dbReference type="SMART" id="SM00387">
    <property type="entry name" value="HATPase_c"/>
    <property type="match status" value="1"/>
</dbReference>
<dbReference type="CDD" id="cd17546">
    <property type="entry name" value="REC_hyHK_CKI1_RcsC-like"/>
    <property type="match status" value="1"/>
</dbReference>
<dbReference type="SMART" id="SM00260">
    <property type="entry name" value="CheW"/>
    <property type="match status" value="1"/>
</dbReference>
<comment type="function">
    <text evidence="8">Involved in the transmission of sensory signals from the chemoreceptors to the flagellar motors. CheA is autophosphorylated; it can transfer its phosphate group to either CheB or CheY.</text>
</comment>
<keyword evidence="4 10" id="KW-0597">Phosphoprotein</keyword>
<evidence type="ECO:0000256" key="3">
    <source>
        <dbReference type="ARBA" id="ARBA00021495"/>
    </source>
</evidence>
<evidence type="ECO:0000259" key="14">
    <source>
        <dbReference type="PROSITE" id="PS50851"/>
    </source>
</evidence>
<dbReference type="SMART" id="SM00073">
    <property type="entry name" value="HPT"/>
    <property type="match status" value="5"/>
</dbReference>
<feature type="domain" description="HPt" evidence="15">
    <location>
        <begin position="477"/>
        <end position="581"/>
    </location>
</feature>
<dbReference type="EC" id="2.7.13.3" evidence="2"/>
<evidence type="ECO:0000259" key="13">
    <source>
        <dbReference type="PROSITE" id="PS50110"/>
    </source>
</evidence>
<name>A0A5S9QE85_9GAMM</name>
<accession>A0A5S9QE85</accession>
<dbReference type="InterPro" id="IPR008207">
    <property type="entry name" value="Sig_transdc_His_kin_Hpt_dom"/>
</dbReference>
<dbReference type="SUPFAM" id="SSF52172">
    <property type="entry name" value="CheY-like"/>
    <property type="match status" value="1"/>
</dbReference>
<dbReference type="PANTHER" id="PTHR43395">
    <property type="entry name" value="SENSOR HISTIDINE KINASE CHEA"/>
    <property type="match status" value="1"/>
</dbReference>
<feature type="modified residue" description="Phosphohistidine" evidence="9">
    <location>
        <position position="1499"/>
    </location>
</feature>
<dbReference type="GO" id="GO:0005737">
    <property type="term" value="C:cytoplasm"/>
    <property type="evidence" value="ECO:0007669"/>
    <property type="project" value="InterPro"/>
</dbReference>
<dbReference type="InterPro" id="IPR036641">
    <property type="entry name" value="HPT_dom_sf"/>
</dbReference>
<feature type="domain" description="HPt" evidence="15">
    <location>
        <begin position="645"/>
        <end position="749"/>
    </location>
</feature>
<evidence type="ECO:0000259" key="12">
    <source>
        <dbReference type="PROSITE" id="PS50109"/>
    </source>
</evidence>
<protein>
    <recommendedName>
        <fullName evidence="3">Chemotaxis protein CheA</fullName>
        <ecNumber evidence="2">2.7.13.3</ecNumber>
    </recommendedName>
</protein>
<dbReference type="InterPro" id="IPR005467">
    <property type="entry name" value="His_kinase_dom"/>
</dbReference>
<dbReference type="SMART" id="SM01231">
    <property type="entry name" value="H-kinase_dim"/>
    <property type="match status" value="1"/>
</dbReference>
<dbReference type="GO" id="GO:0000155">
    <property type="term" value="F:phosphorelay sensor kinase activity"/>
    <property type="evidence" value="ECO:0007669"/>
    <property type="project" value="InterPro"/>
</dbReference>
<feature type="modified residue" description="Phosphohistidine" evidence="9">
    <location>
        <position position="983"/>
    </location>
</feature>
<dbReference type="Pfam" id="PF00072">
    <property type="entry name" value="Response_reg"/>
    <property type="match status" value="1"/>
</dbReference>
<dbReference type="InterPro" id="IPR058661">
    <property type="entry name" value="FimL_2nd"/>
</dbReference>
<reference evidence="16 17" key="1">
    <citation type="submission" date="2019-11" db="EMBL/GenBank/DDBJ databases">
        <authorList>
            <person name="Holert J."/>
        </authorList>
    </citation>
    <scope>NUCLEOTIDE SEQUENCE [LARGE SCALE GENOMIC DNA]</scope>
    <source>
        <strain evidence="16">SB11_3</strain>
    </source>
</reference>
<dbReference type="CDD" id="cd16916">
    <property type="entry name" value="HATPase_CheA-like"/>
    <property type="match status" value="1"/>
</dbReference>
<dbReference type="InterPro" id="IPR003594">
    <property type="entry name" value="HATPase_dom"/>
</dbReference>
<evidence type="ECO:0000256" key="1">
    <source>
        <dbReference type="ARBA" id="ARBA00000085"/>
    </source>
</evidence>
<feature type="region of interest" description="Disordered" evidence="11">
    <location>
        <begin position="1560"/>
        <end position="1587"/>
    </location>
</feature>
<dbReference type="InterPro" id="IPR036061">
    <property type="entry name" value="CheW-like_dom_sf"/>
</dbReference>
<evidence type="ECO:0000256" key="9">
    <source>
        <dbReference type="PROSITE-ProRule" id="PRU00110"/>
    </source>
</evidence>
<feature type="compositionally biased region" description="Polar residues" evidence="11">
    <location>
        <begin position="146"/>
        <end position="160"/>
    </location>
</feature>
<evidence type="ECO:0000256" key="8">
    <source>
        <dbReference type="ARBA" id="ARBA00035100"/>
    </source>
</evidence>
<proteinExistence type="predicted"/>
<dbReference type="InterPro" id="IPR004105">
    <property type="entry name" value="CheA-like_dim"/>
</dbReference>
<dbReference type="Pfam" id="PF26379">
    <property type="entry name" value="FimL_2nd"/>
    <property type="match status" value="1"/>
</dbReference>
<evidence type="ECO:0000256" key="6">
    <source>
        <dbReference type="ARBA" id="ARBA00022777"/>
    </source>
</evidence>
<dbReference type="CDD" id="cd00088">
    <property type="entry name" value="HPT"/>
    <property type="match status" value="5"/>
</dbReference>
<feature type="modified residue" description="Phosphohistidine" evidence="9">
    <location>
        <position position="524"/>
    </location>
</feature>
<evidence type="ECO:0000256" key="11">
    <source>
        <dbReference type="SAM" id="MobiDB-lite"/>
    </source>
</evidence>
<dbReference type="InterPro" id="IPR002545">
    <property type="entry name" value="CheW-lke_dom"/>
</dbReference>
<dbReference type="PROSITE" id="PS50851">
    <property type="entry name" value="CHEW"/>
    <property type="match status" value="1"/>
</dbReference>
<dbReference type="SUPFAM" id="SSF47226">
    <property type="entry name" value="Histidine-containing phosphotransfer domain, HPT domain"/>
    <property type="match status" value="6"/>
</dbReference>
<dbReference type="SUPFAM" id="SSF55874">
    <property type="entry name" value="ATPase domain of HSP90 chaperone/DNA topoisomerase II/histidine kinase"/>
    <property type="match status" value="1"/>
</dbReference>
<feature type="modified residue" description="4-aspartylphosphate" evidence="10">
    <location>
        <position position="2165"/>
    </location>
</feature>